<reference evidence="6 7" key="1">
    <citation type="submission" date="2020-07" db="EMBL/GenBank/DDBJ databases">
        <title>Sequencing the genomes of 1000 actinobacteria strains.</title>
        <authorList>
            <person name="Klenk H.-P."/>
        </authorList>
    </citation>
    <scope>NUCLEOTIDE SEQUENCE [LARGE SCALE GENOMIC DNA]</scope>
    <source>
        <strain evidence="6 7">DSM 23871</strain>
    </source>
</reference>
<protein>
    <recommendedName>
        <fullName evidence="5">LamG-like jellyroll fold domain-containing protein</fullName>
    </recommendedName>
</protein>
<accession>A0A852T076</accession>
<gene>
    <name evidence="6" type="ORF">BJ963_001820</name>
</gene>
<feature type="domain" description="LamG-like jellyroll fold" evidence="5">
    <location>
        <begin position="913"/>
        <end position="1055"/>
    </location>
</feature>
<evidence type="ECO:0000313" key="7">
    <source>
        <dbReference type="Proteomes" id="UP000589620"/>
    </source>
</evidence>
<dbReference type="Proteomes" id="UP000589620">
    <property type="component" value="Unassembled WGS sequence"/>
</dbReference>
<dbReference type="SMART" id="SM00560">
    <property type="entry name" value="LamGL"/>
    <property type="match status" value="1"/>
</dbReference>
<dbReference type="SUPFAM" id="SSF49899">
    <property type="entry name" value="Concanavalin A-like lectins/glucanases"/>
    <property type="match status" value="1"/>
</dbReference>
<feature type="signal peptide" evidence="4">
    <location>
        <begin position="1"/>
        <end position="38"/>
    </location>
</feature>
<dbReference type="Pfam" id="PF13385">
    <property type="entry name" value="Laminin_G_3"/>
    <property type="match status" value="1"/>
</dbReference>
<evidence type="ECO:0000256" key="1">
    <source>
        <dbReference type="ARBA" id="ARBA00022729"/>
    </source>
</evidence>
<evidence type="ECO:0000256" key="2">
    <source>
        <dbReference type="ARBA" id="ARBA00023157"/>
    </source>
</evidence>
<name>A0A852T076_9MICO</name>
<dbReference type="InterPro" id="IPR006558">
    <property type="entry name" value="LamG-like"/>
</dbReference>
<evidence type="ECO:0000256" key="4">
    <source>
        <dbReference type="SAM" id="SignalP"/>
    </source>
</evidence>
<comment type="caution">
    <text evidence="6">The sequence shown here is derived from an EMBL/GenBank/DDBJ whole genome shotgun (WGS) entry which is preliminary data.</text>
</comment>
<dbReference type="EMBL" id="JACCBJ010000001">
    <property type="protein sequence ID" value="NYD74301.1"/>
    <property type="molecule type" value="Genomic_DNA"/>
</dbReference>
<dbReference type="AlphaFoldDB" id="A0A852T076"/>
<keyword evidence="1 4" id="KW-0732">Signal</keyword>
<sequence>MKLFSAAGSYRLPAFLLAAGLCLAFGAGSLAAPQPAQAMDSAPAAEAPADSQQAESEAAAREVAATHNHDVVVADQSSPNVLVKARPDGYMEAVSSQVPEQAEVDGVWTAVDTTLVEKESGYEPKVAAVPVRIGKGGSALIVSVKSESGDWVSESWPYGDLPVPTVSKSVAVFANVLPDVDLRVTATKAGMREVLVVKTADAAADPRLDEVRLTIKGARLVMATETDTMQAHTGTGDPVVAATPLWWDSSHESASAESAGAVEPKAVEATVDGSQSVLDVGAVTDGDVTYPLYVDPDWSAYLQYDWYTDRAYPNQAYLNPPENSVGYGIQNGVGYLSRAFYRFDTTFLAGKSVSSAHFDVVQNWANSCASTWTQLWQYGGSAVGFTWNTDPGLWVRAIDAQAYNNGGPCSPNPAWVGFSATPTAQDAAIYSAPFIVLALRTADEGNSLSRKHFRWDAKLTVTYNSRPNQPVNPAMTAPSRGCSTDPNNPSYVYGKAKITMKVNVTDPDTDQPTAANFFLKRISTGAVKTTPTSFQAQGANLTYTIDPASTTLSAVEKLIDGEKYAWSARGSDNIQDSATDSPWCYFVVDSSAPALPTVSIDTSGGAQIGSPLTATITPAPGEQIAGYQLWWTDTAKTSSSPAAPVTSYTTELPGCAAGVVGTVRVICASASGGATVTVAPIANPSTLWVAAYDKAGNVSFDASTNSSAAGAQVDTTLPLDLSSGHLWKADTDPPVGFSDVIGTASVTMGSFNGWGNDAGENDPQLTSVGLTALNRYIKPGVGHATEVDGGQVPGYTLEFTLGHVARYGAGSKQPVNSQVLYACKYGVGNMLSTSATCEGTGLTGRPIGYDWKTAADVPSGYQAREIFRCRIGTDYFVSVVPACEGGAAVEGSRGFVAVYVPTTTAAGVVDTTKSFTVSARVKANGGSEAQTIVSASGAANAGFYLQNSGGYWQFCVRSQGATLMTACAKGAAIPATPRFVTVSGVWDAINKQVMLVVHDEDLTEATTTTYTPPADDKAATGAVVFGAAGSGSTPLQILDGQIADVSLYPVALPRTALSQVPVPAP</sequence>
<dbReference type="Gene3D" id="2.60.120.200">
    <property type="match status" value="1"/>
</dbReference>
<keyword evidence="7" id="KW-1185">Reference proteome</keyword>
<keyword evidence="2" id="KW-1015">Disulfide bond</keyword>
<dbReference type="InterPro" id="IPR013320">
    <property type="entry name" value="ConA-like_dom_sf"/>
</dbReference>
<evidence type="ECO:0000256" key="3">
    <source>
        <dbReference type="SAM" id="MobiDB-lite"/>
    </source>
</evidence>
<feature type="chain" id="PRO_5032942718" description="LamG-like jellyroll fold domain-containing protein" evidence="4">
    <location>
        <begin position="39"/>
        <end position="1065"/>
    </location>
</feature>
<feature type="region of interest" description="Disordered" evidence="3">
    <location>
        <begin position="466"/>
        <end position="486"/>
    </location>
</feature>
<evidence type="ECO:0000313" key="6">
    <source>
        <dbReference type="EMBL" id="NYD74301.1"/>
    </source>
</evidence>
<evidence type="ECO:0000259" key="5">
    <source>
        <dbReference type="SMART" id="SM00560"/>
    </source>
</evidence>
<proteinExistence type="predicted"/>
<dbReference type="RefSeq" id="WP_179456133.1">
    <property type="nucleotide sequence ID" value="NZ_BAAAPX010000001.1"/>
</dbReference>
<organism evidence="6 7">
    <name type="scientific">Leifsonia soli</name>
    <dbReference type="NCBI Taxonomy" id="582665"/>
    <lineage>
        <taxon>Bacteria</taxon>
        <taxon>Bacillati</taxon>
        <taxon>Actinomycetota</taxon>
        <taxon>Actinomycetes</taxon>
        <taxon>Micrococcales</taxon>
        <taxon>Microbacteriaceae</taxon>
        <taxon>Leifsonia</taxon>
    </lineage>
</organism>